<keyword evidence="2" id="KW-0496">Mitochondrion</keyword>
<reference evidence="2" key="1">
    <citation type="journal article" date="2007" name="Mol. Biol. Evol.">
        <title>Glass sponges and bilaterian animals share derived mitochondrial genomic features: a common ancestry or parallel evolution?</title>
        <authorList>
            <person name="Haen K.M."/>
            <person name="Lang B.F."/>
            <person name="Pomponi S.A."/>
            <person name="Lavrov D.V."/>
        </authorList>
    </citation>
    <scope>NUCLEOTIDE SEQUENCE</scope>
</reference>
<keyword evidence="1" id="KW-1133">Transmembrane helix</keyword>
<geneLocation type="mitochondrion" evidence="2"/>
<evidence type="ECO:0000256" key="1">
    <source>
        <dbReference type="SAM" id="Phobius"/>
    </source>
</evidence>
<sequence>MSAHHPQISLIHRTTLFTTFWLLSISQVNTILFLYPHTIQQITPTEKIEADMLITTIIATTWTSINNTISETLSKKWRTLKSTLLIIVSLATTLLIITAIHSTINENILPKLNKQISIKKLSEFATLLLLVLISVITINSHINKRTPYIPLLILGSIISPSNPTISIAIISTILPSELIILTKKIQNKQNSCLI</sequence>
<proteinExistence type="predicted"/>
<feature type="transmembrane region" description="Helical" evidence="1">
    <location>
        <begin position="124"/>
        <end position="142"/>
    </location>
</feature>
<evidence type="ECO:0000313" key="2">
    <source>
        <dbReference type="EMBL" id="ABQ11829.1"/>
    </source>
</evidence>
<organism evidence="2">
    <name type="scientific">Iphiteon panicea</name>
    <dbReference type="NCBI Taxonomy" id="436082"/>
    <lineage>
        <taxon>Eukaryota</taxon>
        <taxon>Metazoa</taxon>
        <taxon>Porifera</taxon>
        <taxon>Hexactinellida</taxon>
        <taxon>Hexasterophora</taxon>
        <taxon>Hexactinosida</taxon>
        <taxon>Dactylocalycidae</taxon>
        <taxon>Iphiteon</taxon>
    </lineage>
</organism>
<dbReference type="EMBL" id="EF537576">
    <property type="protein sequence ID" value="ABQ11829.1"/>
    <property type="molecule type" value="Genomic_DNA"/>
</dbReference>
<accession>A6YHJ0</accession>
<keyword evidence="1" id="KW-0472">Membrane</keyword>
<keyword evidence="1" id="KW-0812">Transmembrane</keyword>
<feature type="transmembrane region" description="Helical" evidence="1">
    <location>
        <begin position="148"/>
        <end position="174"/>
    </location>
</feature>
<name>A6YHJ0_9METZ</name>
<feature type="transmembrane region" description="Helical" evidence="1">
    <location>
        <begin position="85"/>
        <end position="104"/>
    </location>
</feature>
<dbReference type="AlphaFoldDB" id="A6YHJ0"/>
<feature type="transmembrane region" description="Helical" evidence="1">
    <location>
        <begin position="16"/>
        <end position="36"/>
    </location>
</feature>
<protein>
    <submittedName>
        <fullName evidence="2">Orf582</fullName>
    </submittedName>
</protein>
<gene>
    <name evidence="2" type="primary">orf582</name>
</gene>